<sequence length="248" mass="26667">MSSKFEALPYPSWADECHHVVLHRGETFTVGAGGTQPSTSCSIHKHTKPTCAVSTIDTDVFNVIQLTPPEFDMATAKHYTSSFSKGDCFTQAFPDTRLAHSFGSTNSAGAFFAAELNVRVLETEAPCASIHGNGVKVLKTQQDRFWATQLMYLEPGAQATVCHNSSSGNAAVDPLGTLVLRLTDSMSEITVEASNQKVMSSTGSCSGHEFETKIIEYQGDVCGNLVIRNNGHAAWTGTLLNIFGKTEP</sequence>
<dbReference type="EMBL" id="NBIV01000033">
    <property type="protein sequence ID" value="PXF46759.1"/>
    <property type="molecule type" value="Genomic_DNA"/>
</dbReference>
<protein>
    <submittedName>
        <fullName evidence="1">Uncharacterized protein</fullName>
    </submittedName>
</protein>
<evidence type="ECO:0000313" key="1">
    <source>
        <dbReference type="EMBL" id="PXF46759.1"/>
    </source>
</evidence>
<dbReference type="AlphaFoldDB" id="A0A2V3IXD0"/>
<evidence type="ECO:0000313" key="2">
    <source>
        <dbReference type="Proteomes" id="UP000247409"/>
    </source>
</evidence>
<gene>
    <name evidence="1" type="ORF">BWQ96_03450</name>
</gene>
<name>A0A2V3IXD0_9FLOR</name>
<reference evidence="1 2" key="1">
    <citation type="journal article" date="2018" name="Mol. Biol. Evol.">
        <title>Analysis of the draft genome of the red seaweed Gracilariopsis chorda provides insights into genome size evolution in Rhodophyta.</title>
        <authorList>
            <person name="Lee J."/>
            <person name="Yang E.C."/>
            <person name="Graf L."/>
            <person name="Yang J.H."/>
            <person name="Qiu H."/>
            <person name="Zel Zion U."/>
            <person name="Chan C.X."/>
            <person name="Stephens T.G."/>
            <person name="Weber A.P.M."/>
            <person name="Boo G.H."/>
            <person name="Boo S.M."/>
            <person name="Kim K.M."/>
            <person name="Shin Y."/>
            <person name="Jung M."/>
            <person name="Lee S.J."/>
            <person name="Yim H.S."/>
            <person name="Lee J.H."/>
            <person name="Bhattacharya D."/>
            <person name="Yoon H.S."/>
        </authorList>
    </citation>
    <scope>NUCLEOTIDE SEQUENCE [LARGE SCALE GENOMIC DNA]</scope>
    <source>
        <strain evidence="1 2">SKKU-2015</strain>
        <tissue evidence="1">Whole body</tissue>
    </source>
</reference>
<accession>A0A2V3IXD0</accession>
<keyword evidence="2" id="KW-1185">Reference proteome</keyword>
<comment type="caution">
    <text evidence="1">The sequence shown here is derived from an EMBL/GenBank/DDBJ whole genome shotgun (WGS) entry which is preliminary data.</text>
</comment>
<proteinExistence type="predicted"/>
<organism evidence="1 2">
    <name type="scientific">Gracilariopsis chorda</name>
    <dbReference type="NCBI Taxonomy" id="448386"/>
    <lineage>
        <taxon>Eukaryota</taxon>
        <taxon>Rhodophyta</taxon>
        <taxon>Florideophyceae</taxon>
        <taxon>Rhodymeniophycidae</taxon>
        <taxon>Gracilariales</taxon>
        <taxon>Gracilariaceae</taxon>
        <taxon>Gracilariopsis</taxon>
    </lineage>
</organism>
<dbReference type="Proteomes" id="UP000247409">
    <property type="component" value="Unassembled WGS sequence"/>
</dbReference>